<dbReference type="InterPro" id="IPR051319">
    <property type="entry name" value="Oligoribo/pAp-PDE_c-di-AMP_PDE"/>
</dbReference>
<reference evidence="5" key="2">
    <citation type="submission" date="2012-07" db="EMBL/GenBank/DDBJ databases">
        <title>Complete genome sequence of 'Candidatus Mycoplasma haemolamae'.</title>
        <authorList>
            <person name="Guimaraes A.M.S."/>
            <person name="Toth B."/>
            <person name="Santos A.P."/>
            <person name="Nascimento N.C."/>
            <person name="Sojka J.E."/>
            <person name="Messick J.B."/>
        </authorList>
    </citation>
    <scope>NUCLEOTIDE SEQUENCE [LARGE SCALE GENOMIC DNA]</scope>
    <source>
        <strain evidence="5">Purdue</strain>
    </source>
</reference>
<dbReference type="InterPro" id="IPR038763">
    <property type="entry name" value="DHH_sf"/>
</dbReference>
<name>I7B8T0_MYCHA</name>
<dbReference type="GO" id="GO:0003676">
    <property type="term" value="F:nucleic acid binding"/>
    <property type="evidence" value="ECO:0007669"/>
    <property type="project" value="InterPro"/>
</dbReference>
<dbReference type="OrthoDB" id="9803668at2"/>
<dbReference type="STRING" id="1212765.MHLP_00300"/>
<evidence type="ECO:0000259" key="2">
    <source>
        <dbReference type="Pfam" id="PF01368"/>
    </source>
</evidence>
<gene>
    <name evidence="4" type="ordered locus">MHLP_00300</name>
</gene>
<dbReference type="Proteomes" id="UP000006502">
    <property type="component" value="Chromosome"/>
</dbReference>
<dbReference type="InterPro" id="IPR001667">
    <property type="entry name" value="DDH_dom"/>
</dbReference>
<dbReference type="SUPFAM" id="SSF64182">
    <property type="entry name" value="DHH phosphoesterases"/>
    <property type="match status" value="1"/>
</dbReference>
<feature type="compositionally biased region" description="Basic and acidic residues" evidence="1">
    <location>
        <begin position="440"/>
        <end position="454"/>
    </location>
</feature>
<feature type="region of interest" description="Disordered" evidence="1">
    <location>
        <begin position="420"/>
        <end position="477"/>
    </location>
</feature>
<evidence type="ECO:0000313" key="4">
    <source>
        <dbReference type="EMBL" id="AFO51640.1"/>
    </source>
</evidence>
<dbReference type="Gene3D" id="3.10.310.30">
    <property type="match status" value="1"/>
</dbReference>
<accession>I7B8T0</accession>
<sequence length="477" mass="54520">MVFFWKRQPKERVISAKAKVRDAFLKNFQNYVRRFPKVVIFIHENPDGDCIGGAFGLKEVLKNSFKEKEVYVVGESQGAFPWLHMPFDTLKEDFDFSQSLAIIIDASAGNRVQLFDQYFKDLGVRRWGAVIRIDHHESSIDSIYSDLSWADSSYAACCAQLVQICDFYQWKMNCKAATYFYLGIMTDSGFFANSEVSPRTLVLAAKALRAGADREFIVNNLRRITVPEIKMREHILSNYTQDEGFVWYFMDKPTIEKFAPYSNGGNVGVLAHIEDNVLWMMFTEQEEGTIRASIRSVGTLNVRKLAEEFSGGGHMNAAGATLIDKTKMNELIDRAREYVKEFLDASQFTSKEAECNVAEEKYDEATNPPYRLELTPEEQVDLQASEDVLKEIQESLEKQAQIGDLEQLSEEDIDLEKILASENDPKLFGDIDQQEPLAEQPKDPEEVVKEDHVELPAPEEEESKTEKKSRRKKKDVS</sequence>
<dbReference type="Gene3D" id="3.90.1640.10">
    <property type="entry name" value="inorganic pyrophosphatase (n-terminal core)"/>
    <property type="match status" value="1"/>
</dbReference>
<keyword evidence="5" id="KW-1185">Reference proteome</keyword>
<dbReference type="HOGENOM" id="CLU_039720_1_2_14"/>
<evidence type="ECO:0000256" key="1">
    <source>
        <dbReference type="SAM" id="MobiDB-lite"/>
    </source>
</evidence>
<feature type="domain" description="DHHA1" evidence="3">
    <location>
        <begin position="267"/>
        <end position="341"/>
    </location>
</feature>
<dbReference type="EMBL" id="CP003731">
    <property type="protein sequence ID" value="AFO51640.1"/>
    <property type="molecule type" value="Genomic_DNA"/>
</dbReference>
<feature type="compositionally biased region" description="Basic and acidic residues" evidence="1">
    <location>
        <begin position="420"/>
        <end position="429"/>
    </location>
</feature>
<evidence type="ECO:0000313" key="5">
    <source>
        <dbReference type="Proteomes" id="UP000006502"/>
    </source>
</evidence>
<protein>
    <submittedName>
        <fullName evidence="4">MgpA-like protein, DHH family phosphoesterase</fullName>
    </submittedName>
</protein>
<dbReference type="PANTHER" id="PTHR47618:SF1">
    <property type="entry name" value="BIFUNCTIONAL OLIGORIBONUCLEASE AND PAP PHOSPHATASE NRNA"/>
    <property type="match status" value="1"/>
</dbReference>
<dbReference type="Pfam" id="PF01368">
    <property type="entry name" value="DHH"/>
    <property type="match status" value="1"/>
</dbReference>
<dbReference type="AlphaFoldDB" id="I7B8T0"/>
<proteinExistence type="predicted"/>
<dbReference type="Pfam" id="PF02272">
    <property type="entry name" value="DHHA1"/>
    <property type="match status" value="1"/>
</dbReference>
<feature type="compositionally biased region" description="Basic residues" evidence="1">
    <location>
        <begin position="467"/>
        <end position="477"/>
    </location>
</feature>
<evidence type="ECO:0000259" key="3">
    <source>
        <dbReference type="Pfam" id="PF02272"/>
    </source>
</evidence>
<dbReference type="InterPro" id="IPR003156">
    <property type="entry name" value="DHHA1_dom"/>
</dbReference>
<reference evidence="4 5" key="1">
    <citation type="journal article" date="2012" name="J. Bacteriol.">
        <title>Genome Sequence of "Candidatus Mycoplasma haemolamae" Strain Purdue, a Red Blood Cell Pathogen of Alpacas (Vicugna pacos) and Llamas (Lama glama).</title>
        <authorList>
            <person name="Guimaraes A.M."/>
            <person name="Toth B."/>
            <person name="Santos A.P."/>
            <person name="do Nascimento N.C."/>
            <person name="Kritchevsky J.E."/>
            <person name="Messick J.B."/>
        </authorList>
    </citation>
    <scope>NUCLEOTIDE SEQUENCE [LARGE SCALE GENOMIC DNA]</scope>
    <source>
        <strain evidence="4 5">Purdue</strain>
    </source>
</reference>
<dbReference type="PANTHER" id="PTHR47618">
    <property type="entry name" value="BIFUNCTIONAL OLIGORIBONUCLEASE AND PAP PHOSPHATASE NRNA"/>
    <property type="match status" value="1"/>
</dbReference>
<feature type="domain" description="DDH" evidence="2">
    <location>
        <begin position="37"/>
        <end position="184"/>
    </location>
</feature>
<dbReference type="KEGG" id="mhl:MHLP_00300"/>
<dbReference type="PATRIC" id="fig|1212765.3.peg.64"/>
<organism evidence="4 5">
    <name type="scientific">Mycoplasma haematolamae (strain Purdue)</name>
    <dbReference type="NCBI Taxonomy" id="1212765"/>
    <lineage>
        <taxon>Bacteria</taxon>
        <taxon>Bacillati</taxon>
        <taxon>Mycoplasmatota</taxon>
        <taxon>Mollicutes</taxon>
        <taxon>Mycoplasmataceae</taxon>
        <taxon>Mycoplasma</taxon>
    </lineage>
</organism>